<dbReference type="InterPro" id="IPR013766">
    <property type="entry name" value="Thioredoxin_domain"/>
</dbReference>
<evidence type="ECO:0000256" key="4">
    <source>
        <dbReference type="ARBA" id="ARBA00023002"/>
    </source>
</evidence>
<reference evidence="9 10" key="1">
    <citation type="submission" date="2020-03" db="EMBL/GenBank/DDBJ databases">
        <title>Sphingomonas sp. nov., isolated from fish.</title>
        <authorList>
            <person name="Hyun D.-W."/>
            <person name="Bae J.-W."/>
        </authorList>
    </citation>
    <scope>NUCLEOTIDE SEQUENCE [LARGE SCALE GENOMIC DNA]</scope>
    <source>
        <strain evidence="9 10">HDW15C</strain>
    </source>
</reference>
<evidence type="ECO:0000256" key="5">
    <source>
        <dbReference type="ARBA" id="ARBA00023157"/>
    </source>
</evidence>
<evidence type="ECO:0000256" key="7">
    <source>
        <dbReference type="SAM" id="SignalP"/>
    </source>
</evidence>
<dbReference type="PANTHER" id="PTHR13887:SF14">
    <property type="entry name" value="DISULFIDE BOND FORMATION PROTEIN D"/>
    <property type="match status" value="1"/>
</dbReference>
<dbReference type="RefSeq" id="WP_166092707.1">
    <property type="nucleotide sequence ID" value="NZ_CP049871.1"/>
</dbReference>
<dbReference type="Pfam" id="PF13462">
    <property type="entry name" value="Thioredoxin_4"/>
    <property type="match status" value="1"/>
</dbReference>
<dbReference type="Gene3D" id="3.40.30.10">
    <property type="entry name" value="Glutaredoxin"/>
    <property type="match status" value="1"/>
</dbReference>
<dbReference type="GO" id="GO:0016491">
    <property type="term" value="F:oxidoreductase activity"/>
    <property type="evidence" value="ECO:0007669"/>
    <property type="project" value="UniProtKB-KW"/>
</dbReference>
<protein>
    <submittedName>
        <fullName evidence="9">Thioredoxin domain-containing protein</fullName>
    </submittedName>
</protein>
<evidence type="ECO:0000256" key="2">
    <source>
        <dbReference type="ARBA" id="ARBA00005791"/>
    </source>
</evidence>
<evidence type="ECO:0000259" key="8">
    <source>
        <dbReference type="PROSITE" id="PS51352"/>
    </source>
</evidence>
<evidence type="ECO:0000256" key="1">
    <source>
        <dbReference type="ARBA" id="ARBA00003565"/>
    </source>
</evidence>
<sequence>MKRISILLIGAAALSLAGCNDDKAGGNAATGSAQSGPVEKVARPADGDWSQAVAATHEGGFVMGNPDAKVKLVEFGSMTCPHCRDFDENGVPKLIDTYVKTGQVSFEFRNYVRDPYDIAAALIARCNGAKSFFPLTRGLYKDQEDWFMKLQKMPADQQQALQTLPPEKQFAAIADAAGFPAWAAMRGVPSAKSSQCLADQNAINKLVQMNSDATQQYNVPGTPAFVINGELVPDAAAWNTLKPAIDKALQ</sequence>
<keyword evidence="3 7" id="KW-0732">Signal</keyword>
<dbReference type="PROSITE" id="PS51352">
    <property type="entry name" value="THIOREDOXIN_2"/>
    <property type="match status" value="1"/>
</dbReference>
<feature type="domain" description="Thioredoxin" evidence="8">
    <location>
        <begin position="30"/>
        <end position="208"/>
    </location>
</feature>
<dbReference type="PROSITE" id="PS51257">
    <property type="entry name" value="PROKAR_LIPOPROTEIN"/>
    <property type="match status" value="1"/>
</dbReference>
<evidence type="ECO:0000313" key="10">
    <source>
        <dbReference type="Proteomes" id="UP000502502"/>
    </source>
</evidence>
<evidence type="ECO:0000313" key="9">
    <source>
        <dbReference type="EMBL" id="QIL01790.1"/>
    </source>
</evidence>
<accession>A0A6G7ZLJ6</accession>
<proteinExistence type="inferred from homology"/>
<feature type="signal peptide" evidence="7">
    <location>
        <begin position="1"/>
        <end position="17"/>
    </location>
</feature>
<dbReference type="PANTHER" id="PTHR13887">
    <property type="entry name" value="GLUTATHIONE S-TRANSFERASE KAPPA"/>
    <property type="match status" value="1"/>
</dbReference>
<dbReference type="InterPro" id="IPR012336">
    <property type="entry name" value="Thioredoxin-like_fold"/>
</dbReference>
<dbReference type="SUPFAM" id="SSF52833">
    <property type="entry name" value="Thioredoxin-like"/>
    <property type="match status" value="1"/>
</dbReference>
<keyword evidence="5" id="KW-1015">Disulfide bond</keyword>
<keyword evidence="6" id="KW-0676">Redox-active center</keyword>
<evidence type="ECO:0000256" key="6">
    <source>
        <dbReference type="ARBA" id="ARBA00023284"/>
    </source>
</evidence>
<feature type="chain" id="PRO_5026252071" evidence="7">
    <location>
        <begin position="18"/>
        <end position="250"/>
    </location>
</feature>
<dbReference type="EMBL" id="CP049871">
    <property type="protein sequence ID" value="QIL01790.1"/>
    <property type="molecule type" value="Genomic_DNA"/>
</dbReference>
<gene>
    <name evidence="9" type="ORF">G7078_02640</name>
</gene>
<dbReference type="KEGG" id="ssin:G7078_02640"/>
<comment type="function">
    <text evidence="1">May be required for disulfide bond formation in some proteins.</text>
</comment>
<name>A0A6G7ZLJ6_9SPHN</name>
<dbReference type="AlphaFoldDB" id="A0A6G7ZLJ6"/>
<dbReference type="Gene3D" id="1.10.40.110">
    <property type="match status" value="1"/>
</dbReference>
<dbReference type="Proteomes" id="UP000502502">
    <property type="component" value="Chromosome"/>
</dbReference>
<keyword evidence="10" id="KW-1185">Reference proteome</keyword>
<evidence type="ECO:0000256" key="3">
    <source>
        <dbReference type="ARBA" id="ARBA00022729"/>
    </source>
</evidence>
<organism evidence="9 10">
    <name type="scientific">Sphingomonas sinipercae</name>
    <dbReference type="NCBI Taxonomy" id="2714944"/>
    <lineage>
        <taxon>Bacteria</taxon>
        <taxon>Pseudomonadati</taxon>
        <taxon>Pseudomonadota</taxon>
        <taxon>Alphaproteobacteria</taxon>
        <taxon>Sphingomonadales</taxon>
        <taxon>Sphingomonadaceae</taxon>
        <taxon>Sphingomonas</taxon>
    </lineage>
</organism>
<comment type="similarity">
    <text evidence="2">Belongs to the thioredoxin family. DsbA subfamily.</text>
</comment>
<keyword evidence="4" id="KW-0560">Oxidoreductase</keyword>
<dbReference type="InterPro" id="IPR036249">
    <property type="entry name" value="Thioredoxin-like_sf"/>
</dbReference>